<dbReference type="Proteomes" id="UP000199230">
    <property type="component" value="Unassembled WGS sequence"/>
</dbReference>
<dbReference type="Pfam" id="PF00327">
    <property type="entry name" value="Ribosomal_L30"/>
    <property type="match status" value="1"/>
</dbReference>
<dbReference type="CDD" id="cd01658">
    <property type="entry name" value="Ribosomal_L30"/>
    <property type="match status" value="1"/>
</dbReference>
<reference evidence="7 8" key="1">
    <citation type="submission" date="2016-10" db="EMBL/GenBank/DDBJ databases">
        <authorList>
            <person name="de Groot N.N."/>
        </authorList>
    </citation>
    <scope>NUCLEOTIDE SEQUENCE [LARGE SCALE GENOMIC DNA]</scope>
    <source>
        <strain evidence="7 8">APO</strain>
    </source>
</reference>
<name>A0A1H3QZ50_9FIRM</name>
<dbReference type="Gene3D" id="3.30.1390.20">
    <property type="entry name" value="Ribosomal protein L30, ferredoxin-like fold domain"/>
    <property type="match status" value="1"/>
</dbReference>
<evidence type="ECO:0000313" key="8">
    <source>
        <dbReference type="Proteomes" id="UP000199230"/>
    </source>
</evidence>
<sequence length="59" mass="6546">MATIKIKLTKSLIGRLPKQRKTAEALGLKKIGQVVEKENNPSIMGMVETVKHMVEVEEA</sequence>
<evidence type="ECO:0000259" key="6">
    <source>
        <dbReference type="Pfam" id="PF00327"/>
    </source>
</evidence>
<evidence type="ECO:0000256" key="1">
    <source>
        <dbReference type="ARBA" id="ARBA00007594"/>
    </source>
</evidence>
<evidence type="ECO:0000256" key="4">
    <source>
        <dbReference type="ARBA" id="ARBA00023274"/>
    </source>
</evidence>
<evidence type="ECO:0000313" key="7">
    <source>
        <dbReference type="EMBL" id="SDZ18238.1"/>
    </source>
</evidence>
<dbReference type="NCBIfam" id="TIGR01308">
    <property type="entry name" value="rpmD_bact"/>
    <property type="match status" value="1"/>
</dbReference>
<dbReference type="OrthoDB" id="9812790at2"/>
<comment type="subunit">
    <text evidence="2 5">Part of the 50S ribosomal subunit.</text>
</comment>
<gene>
    <name evidence="5" type="primary">rpmD</name>
    <name evidence="7" type="ORF">SAMN05192546_11121</name>
</gene>
<feature type="domain" description="Large ribosomal subunit protein uL30-like ferredoxin-like fold" evidence="6">
    <location>
        <begin position="4"/>
        <end position="54"/>
    </location>
</feature>
<evidence type="ECO:0000256" key="5">
    <source>
        <dbReference type="HAMAP-Rule" id="MF_01371"/>
    </source>
</evidence>
<dbReference type="STRING" id="159292.SAMN05192546_11121"/>
<dbReference type="RefSeq" id="WP_093315274.1">
    <property type="nucleotide sequence ID" value="NZ_FNPV01000011.1"/>
</dbReference>
<dbReference type="PANTHER" id="PTHR15892:SF2">
    <property type="entry name" value="LARGE RIBOSOMAL SUBUNIT PROTEIN UL30M"/>
    <property type="match status" value="1"/>
</dbReference>
<dbReference type="SUPFAM" id="SSF55129">
    <property type="entry name" value="Ribosomal protein L30p/L7e"/>
    <property type="match status" value="1"/>
</dbReference>
<proteinExistence type="inferred from homology"/>
<keyword evidence="8" id="KW-1185">Reference proteome</keyword>
<keyword evidence="4 5" id="KW-0687">Ribonucleoprotein</keyword>
<dbReference type="HAMAP" id="MF_01371_B">
    <property type="entry name" value="Ribosomal_uL30_B"/>
    <property type="match status" value="1"/>
</dbReference>
<evidence type="ECO:0000256" key="2">
    <source>
        <dbReference type="ARBA" id="ARBA00011838"/>
    </source>
</evidence>
<dbReference type="AlphaFoldDB" id="A0A1H3QZ50"/>
<dbReference type="GO" id="GO:0003735">
    <property type="term" value="F:structural constituent of ribosome"/>
    <property type="evidence" value="ECO:0007669"/>
    <property type="project" value="InterPro"/>
</dbReference>
<dbReference type="InterPro" id="IPR005996">
    <property type="entry name" value="Ribosomal_uL30_bac-type"/>
</dbReference>
<evidence type="ECO:0000256" key="3">
    <source>
        <dbReference type="ARBA" id="ARBA00022980"/>
    </source>
</evidence>
<organism evidence="7 8">
    <name type="scientific">Tindallia californiensis</name>
    <dbReference type="NCBI Taxonomy" id="159292"/>
    <lineage>
        <taxon>Bacteria</taxon>
        <taxon>Bacillati</taxon>
        <taxon>Bacillota</taxon>
        <taxon>Clostridia</taxon>
        <taxon>Peptostreptococcales</taxon>
        <taxon>Tindalliaceae</taxon>
        <taxon>Tindallia</taxon>
    </lineage>
</organism>
<comment type="similarity">
    <text evidence="1 5">Belongs to the universal ribosomal protein uL30 family.</text>
</comment>
<keyword evidence="3 5" id="KW-0689">Ribosomal protein</keyword>
<dbReference type="GO" id="GO:0022625">
    <property type="term" value="C:cytosolic large ribosomal subunit"/>
    <property type="evidence" value="ECO:0007669"/>
    <property type="project" value="TreeGrafter"/>
</dbReference>
<dbReference type="GO" id="GO:0006412">
    <property type="term" value="P:translation"/>
    <property type="evidence" value="ECO:0007669"/>
    <property type="project" value="UniProtKB-UniRule"/>
</dbReference>
<dbReference type="EMBL" id="FNPV01000011">
    <property type="protein sequence ID" value="SDZ18238.1"/>
    <property type="molecule type" value="Genomic_DNA"/>
</dbReference>
<dbReference type="FunFam" id="3.30.1390.20:FF:000001">
    <property type="entry name" value="50S ribosomal protein L30"/>
    <property type="match status" value="1"/>
</dbReference>
<dbReference type="InterPro" id="IPR016082">
    <property type="entry name" value="Ribosomal_uL30_ferredoxin-like"/>
</dbReference>
<dbReference type="PIRSF" id="PIRSF002211">
    <property type="entry name" value="Ribosomal_L30_bac-type"/>
    <property type="match status" value="1"/>
</dbReference>
<dbReference type="PANTHER" id="PTHR15892">
    <property type="entry name" value="MITOCHONDRIAL RIBOSOMAL PROTEIN L30"/>
    <property type="match status" value="1"/>
</dbReference>
<accession>A0A1H3QZ50</accession>
<dbReference type="InterPro" id="IPR036919">
    <property type="entry name" value="Ribo_uL30_ferredoxin-like_sf"/>
</dbReference>
<protein>
    <recommendedName>
        <fullName evidence="5">Large ribosomal subunit protein uL30</fullName>
    </recommendedName>
</protein>